<gene>
    <name evidence="1" type="ORF">BFJ65_g1564</name>
</gene>
<protein>
    <submittedName>
        <fullName evidence="1">Uncharacterized protein</fullName>
    </submittedName>
</protein>
<dbReference type="Proteomes" id="UP000270866">
    <property type="component" value="Chromosome 1"/>
</dbReference>
<dbReference type="GO" id="GO:0005829">
    <property type="term" value="C:cytosol"/>
    <property type="evidence" value="ECO:0007669"/>
    <property type="project" value="TreeGrafter"/>
</dbReference>
<reference evidence="1" key="1">
    <citation type="journal article" date="2018" name="Sci. Rep.">
        <title>Characterisation of pathogen-specific regions and novel effector candidates in Fusarium oxysporum f. sp. cepae.</title>
        <authorList>
            <person name="Armitage A.D."/>
            <person name="Taylor A."/>
            <person name="Sobczyk M.K."/>
            <person name="Baxter L."/>
            <person name="Greenfield B.P."/>
            <person name="Bates H.J."/>
            <person name="Wilson F."/>
            <person name="Jackson A.C."/>
            <person name="Ott S."/>
            <person name="Harrison R.J."/>
            <person name="Clarkson J.P."/>
        </authorList>
    </citation>
    <scope>NUCLEOTIDE SEQUENCE [LARGE SCALE GENOMIC DNA]</scope>
    <source>
        <strain evidence="1">FoC_Fus2</strain>
    </source>
</reference>
<dbReference type="GO" id="GO:0009691">
    <property type="term" value="P:cytokinin biosynthetic process"/>
    <property type="evidence" value="ECO:0007669"/>
    <property type="project" value="TreeGrafter"/>
</dbReference>
<dbReference type="AlphaFoldDB" id="A0A3L6P727"/>
<comment type="caution">
    <text evidence="1">The sequence shown here is derived from an EMBL/GenBank/DDBJ whole genome shotgun (WGS) entry which is preliminary data.</text>
</comment>
<organism evidence="1">
    <name type="scientific">Fusarium oxysporum f. sp. cepae</name>
    <dbReference type="NCBI Taxonomy" id="396571"/>
    <lineage>
        <taxon>Eukaryota</taxon>
        <taxon>Fungi</taxon>
        <taxon>Dikarya</taxon>
        <taxon>Ascomycota</taxon>
        <taxon>Pezizomycotina</taxon>
        <taxon>Sordariomycetes</taxon>
        <taxon>Hypocreomycetidae</taxon>
        <taxon>Hypocreales</taxon>
        <taxon>Nectriaceae</taxon>
        <taxon>Fusarium</taxon>
        <taxon>Fusarium oxysporum species complex</taxon>
    </lineage>
</organism>
<evidence type="ECO:0000313" key="1">
    <source>
        <dbReference type="EMBL" id="RKK29648.1"/>
    </source>
</evidence>
<dbReference type="EMBL" id="MRCU01000001">
    <property type="protein sequence ID" value="RKK29648.1"/>
    <property type="molecule type" value="Genomic_DNA"/>
</dbReference>
<sequence length="95" mass="9628">MANQFFHGTHSVTPVPGKASNPRVVCLFGGSSSGNDPSHVKAAKDLSLELHRKNITLIYGGGMTGVMGAAASTLVALSGPSSVHGIVPAALAKFE</sequence>
<dbReference type="Gene3D" id="3.40.50.450">
    <property type="match status" value="1"/>
</dbReference>
<dbReference type="SUPFAM" id="SSF102405">
    <property type="entry name" value="MCP/YpsA-like"/>
    <property type="match status" value="1"/>
</dbReference>
<proteinExistence type="predicted"/>
<dbReference type="PANTHER" id="PTHR31223">
    <property type="entry name" value="LOG FAMILY PROTEIN YJL055W"/>
    <property type="match status" value="1"/>
</dbReference>
<dbReference type="GO" id="GO:0016799">
    <property type="term" value="F:hydrolase activity, hydrolyzing N-glycosyl compounds"/>
    <property type="evidence" value="ECO:0007669"/>
    <property type="project" value="TreeGrafter"/>
</dbReference>
<name>A0A3L6P727_FUSOX</name>
<dbReference type="PANTHER" id="PTHR31223:SF70">
    <property type="entry name" value="LOG FAMILY PROTEIN YJL055W"/>
    <property type="match status" value="1"/>
</dbReference>
<accession>A0A3L6P727</accession>